<reference evidence="3" key="1">
    <citation type="submission" date="1998-12" db="EMBL/GenBank/DDBJ databases">
        <title>Arabidopsis thaliana chromosome 1 BAC F5O8 sequence.</title>
        <authorList>
            <person name="Vysotskaia V.S."/>
            <person name="Schwartz J.R."/>
            <person name="Yu G."/>
            <person name="Toriumi M."/>
            <person name="Liu S."/>
            <person name="Lenz C."/>
            <person name="Li J."/>
            <person name="Kremenetskaia I."/>
            <person name="Luros J."/>
            <person name="Altafi H."/>
            <person name="Gonzalez A."/>
            <person name="Araujo R."/>
            <person name="Buehler E."/>
            <person name="Conn L."/>
            <person name="Conway A.B."/>
            <person name="Dunn P."/>
            <person name="Hansen N."/>
            <person name="Huizar L."/>
            <person name="Kim C."/>
            <person name="Palm C.J."/>
            <person name="Rowley D."/>
            <person name="Shinn P."/>
            <person name="Walker M."/>
            <person name="Davis R.W."/>
            <person name="Ecker J.R."/>
            <person name="Federspiel N.A."/>
            <person name="Theologis A."/>
        </authorList>
    </citation>
    <scope>NUCLEOTIDE SEQUENCE</scope>
</reference>
<feature type="domain" description="DUF220" evidence="2">
    <location>
        <begin position="181"/>
        <end position="253"/>
    </location>
</feature>
<dbReference type="PIR" id="B86370">
    <property type="entry name" value="B86370"/>
</dbReference>
<evidence type="ECO:0000256" key="1">
    <source>
        <dbReference type="SAM" id="MobiDB-lite"/>
    </source>
</evidence>
<dbReference type="PANTHER" id="PTHR31385">
    <property type="entry name" value="PUTATIVE (DUF220)-RELATED"/>
    <property type="match status" value="1"/>
</dbReference>
<accession>Q9ZUD2</accession>
<feature type="region of interest" description="Disordered" evidence="1">
    <location>
        <begin position="42"/>
        <end position="67"/>
    </location>
</feature>
<proteinExistence type="predicted"/>
<dbReference type="AlphaFoldDB" id="Q9ZUD2"/>
<reference evidence="3" key="2">
    <citation type="submission" date="1998-12" db="EMBL/GenBank/DDBJ databases">
        <authorList>
            <person name="Theologis"/>
        </authorList>
    </citation>
    <scope>NUCLEOTIDE SEQUENCE</scope>
</reference>
<feature type="compositionally biased region" description="Basic and acidic residues" evidence="1">
    <location>
        <begin position="58"/>
        <end position="67"/>
    </location>
</feature>
<reference key="3">
    <citation type="journal article" date="2000" name="Nature">
        <title>Sequence and analysis of chromosome 1 of the plant Arabidopsis thaliana.</title>
        <authorList>
            <person name="Theologis A."/>
            <person name="Ecker J.R."/>
            <person name="Palm C.J."/>
            <person name="Federspiel N.A."/>
            <person name="Kaul S."/>
            <person name="White O."/>
            <person name="Alonso J."/>
            <person name="Altafi H."/>
            <person name="Araujo R."/>
            <person name="Bowman C.L."/>
            <person name="Brooks S.Y."/>
            <person name="Buehler E."/>
            <person name="Chan A."/>
            <person name="Chao Q."/>
            <person name="Chen H."/>
            <person name="Cheuk R.F."/>
            <person name="Chin C.W."/>
            <person name="Chung M.K."/>
            <person name="Conn L."/>
            <person name="Conway A.B."/>
            <person name="Conway A.R."/>
            <person name="Creasy T.H."/>
            <person name="Dewar K."/>
            <person name="Dunn P."/>
            <person name="Etgu P."/>
            <person name="Feldblyum T.V."/>
            <person name="Feng J."/>
            <person name="Fong B."/>
            <person name="Fujii C.Y."/>
            <person name="Gill J.E."/>
            <person name="Goldsmith A.D."/>
            <person name="Haas B."/>
            <person name="Hansen N.F."/>
            <person name="Hughes B."/>
            <person name="Huizar L."/>
            <person name="Hunter J.L."/>
            <person name="Jenkins J."/>
            <person name="Johnson-Hopson C."/>
            <person name="Khan S."/>
            <person name="Khaykin E."/>
            <person name="Kim C.J."/>
            <person name="Koo H.L."/>
            <person name="Kremenetskaia I."/>
            <person name="Kurtz D.B."/>
            <person name="Kwan A."/>
            <person name="Lam B."/>
            <person name="Langin-Hooper S."/>
            <person name="Lee A."/>
            <person name="Lee J.M."/>
            <person name="Lenz C.A."/>
            <person name="Li J.H."/>
            <person name="Li Y."/>
            <person name="Lin X."/>
            <person name="Liu S.X."/>
            <person name="Liu Z.A."/>
            <person name="Luros J.S."/>
            <person name="Maiti R."/>
            <person name="Marziali A."/>
            <person name="Militscher J."/>
            <person name="Miranda M."/>
            <person name="Nguyen M."/>
            <person name="Nierman W.C."/>
            <person name="Osborne B.I."/>
            <person name="Pai G."/>
            <person name="Peterson J."/>
            <person name="Pham P.K."/>
            <person name="Rizzo M."/>
            <person name="Rooney T."/>
            <person name="Rowley D."/>
            <person name="Sakano H."/>
            <person name="Salzberg S.L."/>
            <person name="Schwartz J.R."/>
            <person name="Shinn P."/>
            <person name="Southwick A.M."/>
            <person name="Sun H."/>
            <person name="Tallon L.J."/>
            <person name="Tambunga G."/>
            <person name="Toriumi M.J."/>
            <person name="Town C.D."/>
            <person name="Utterback T."/>
            <person name="Van Aken S."/>
            <person name="Vaysberg M."/>
            <person name="Vysotskaia V.S."/>
            <person name="Walker M."/>
            <person name="Wu D."/>
            <person name="Yu G."/>
            <person name="Fraser C.M."/>
            <person name="Venter J.C."/>
            <person name="Davis R.W."/>
        </authorList>
    </citation>
    <scope>NUCLEOTIDE SEQUENCE [LARGE SCALE GENOMIC DNA]</scope>
    <source>
        <strain>cv. Columbia</strain>
    </source>
</reference>
<protein>
    <submittedName>
        <fullName evidence="3">F5O8.18 protein</fullName>
    </submittedName>
</protein>
<evidence type="ECO:0000313" key="3">
    <source>
        <dbReference type="EMBL" id="AAC98018.1"/>
    </source>
</evidence>
<organism evidence="3">
    <name type="scientific">Arabidopsis thaliana</name>
    <name type="common">Mouse-ear cress</name>
    <dbReference type="NCBI Taxonomy" id="3702"/>
    <lineage>
        <taxon>Eukaryota</taxon>
        <taxon>Viridiplantae</taxon>
        <taxon>Streptophyta</taxon>
        <taxon>Embryophyta</taxon>
        <taxon>Tracheophyta</taxon>
        <taxon>Spermatophyta</taxon>
        <taxon>Magnoliopsida</taxon>
        <taxon>eudicotyledons</taxon>
        <taxon>Gunneridae</taxon>
        <taxon>Pentapetalae</taxon>
        <taxon>rosids</taxon>
        <taxon>malvids</taxon>
        <taxon>Brassicales</taxon>
        <taxon>Brassicaceae</taxon>
        <taxon>Camelineae</taxon>
        <taxon>Arabidopsis</taxon>
    </lineage>
</organism>
<dbReference type="Pfam" id="PF02713">
    <property type="entry name" value="DUF220"/>
    <property type="match status" value="1"/>
</dbReference>
<dbReference type="ExpressionAtlas" id="Q9ZUD2">
    <property type="expression patterns" value="baseline and differential"/>
</dbReference>
<gene>
    <name evidence="3" type="primary">F5O8.18</name>
</gene>
<evidence type="ECO:0000259" key="2">
    <source>
        <dbReference type="Pfam" id="PF02713"/>
    </source>
</evidence>
<dbReference type="PANTHER" id="PTHR31385:SF6">
    <property type="entry name" value="DUF220 DOMAIN-CONTAINING PROTEIN-RELATED"/>
    <property type="match status" value="1"/>
</dbReference>
<dbReference type="InterPro" id="IPR003863">
    <property type="entry name" value="DUF220"/>
</dbReference>
<sequence>MANTTQTSTHRQVNIVCGPKLQSKMRVFSGFDGWINQNIQEPPKGESKRFVDVNTNSESEKDSNNQELVYDKEEMKKQYELWSASEKKHPWYDAPPKVKVTTKKGLCHMNIELTLGWNPNGVFELFTNPNDGPLFFDMNKHGRQLLDFMKEYKSRKVLKKDGRRQIVKVEQALAWDFLWWSGAIPIELIVDENQKEFTAKYKKEKMMFMKVFEGNYKVEPLYVDSVRLCNNKEPKSFQEYKTCSGGQGRIASKVTMDQYFQPYPPFKSTTIFLVHP</sequence>
<dbReference type="EMBL" id="AC005990">
    <property type="protein sequence ID" value="AAC98018.1"/>
    <property type="molecule type" value="Genomic_DNA"/>
</dbReference>
<name>Q9ZUD2_ARATH</name>